<proteinExistence type="predicted"/>
<evidence type="ECO:0008006" key="4">
    <source>
        <dbReference type="Google" id="ProtNLM"/>
    </source>
</evidence>
<reference evidence="2" key="1">
    <citation type="journal article" date="2020" name="Stud. Mycol.">
        <title>101 Dothideomycetes genomes: a test case for predicting lifestyles and emergence of pathogens.</title>
        <authorList>
            <person name="Haridas S."/>
            <person name="Albert R."/>
            <person name="Binder M."/>
            <person name="Bloem J."/>
            <person name="Labutti K."/>
            <person name="Salamov A."/>
            <person name="Andreopoulos B."/>
            <person name="Baker S."/>
            <person name="Barry K."/>
            <person name="Bills G."/>
            <person name="Bluhm B."/>
            <person name="Cannon C."/>
            <person name="Castanera R."/>
            <person name="Culley D."/>
            <person name="Daum C."/>
            <person name="Ezra D."/>
            <person name="Gonzalez J."/>
            <person name="Henrissat B."/>
            <person name="Kuo A."/>
            <person name="Liang C."/>
            <person name="Lipzen A."/>
            <person name="Lutzoni F."/>
            <person name="Magnuson J."/>
            <person name="Mondo S."/>
            <person name="Nolan M."/>
            <person name="Ohm R."/>
            <person name="Pangilinan J."/>
            <person name="Park H.-J."/>
            <person name="Ramirez L."/>
            <person name="Alfaro M."/>
            <person name="Sun H."/>
            <person name="Tritt A."/>
            <person name="Yoshinaga Y."/>
            <person name="Zwiers L.-H."/>
            <person name="Turgeon B."/>
            <person name="Goodwin S."/>
            <person name="Spatafora J."/>
            <person name="Crous P."/>
            <person name="Grigoriev I."/>
        </authorList>
    </citation>
    <scope>NUCLEOTIDE SEQUENCE</scope>
    <source>
        <strain evidence="2">CBS 121739</strain>
    </source>
</reference>
<dbReference type="RefSeq" id="XP_033605667.1">
    <property type="nucleotide sequence ID" value="XM_033743118.1"/>
</dbReference>
<feature type="region of interest" description="Disordered" evidence="1">
    <location>
        <begin position="78"/>
        <end position="101"/>
    </location>
</feature>
<dbReference type="GeneID" id="54484172"/>
<evidence type="ECO:0000256" key="1">
    <source>
        <dbReference type="SAM" id="MobiDB-lite"/>
    </source>
</evidence>
<keyword evidence="3" id="KW-1185">Reference proteome</keyword>
<evidence type="ECO:0000313" key="2">
    <source>
        <dbReference type="EMBL" id="KAF2763216.1"/>
    </source>
</evidence>
<dbReference type="AlphaFoldDB" id="A0A6A6WM54"/>
<gene>
    <name evidence="2" type="ORF">EJ05DRAFT_472127</name>
</gene>
<name>A0A6A6WM54_9PEZI</name>
<sequence length="101" mass="11187">MAQARPSSWQEKLRGHCQQLGYRPPVWNEVSDRRGGRTAWSSVVTVQGEPIPARYWYDGQYVENAREDAAEVALQRLGATNGPLSPEQRLYGGLSPGGSET</sequence>
<accession>A0A6A6WM54</accession>
<dbReference type="CDD" id="cd00048">
    <property type="entry name" value="DSRM_SF"/>
    <property type="match status" value="1"/>
</dbReference>
<dbReference type="PANTHER" id="PTHR42030:SF1">
    <property type="entry name" value="DRBM DOMAIN-CONTAINING PROTEIN"/>
    <property type="match status" value="1"/>
</dbReference>
<dbReference type="Proteomes" id="UP000799437">
    <property type="component" value="Unassembled WGS sequence"/>
</dbReference>
<dbReference type="EMBL" id="ML996565">
    <property type="protein sequence ID" value="KAF2763216.1"/>
    <property type="molecule type" value="Genomic_DNA"/>
</dbReference>
<organism evidence="2 3">
    <name type="scientific">Pseudovirgaria hyperparasitica</name>
    <dbReference type="NCBI Taxonomy" id="470096"/>
    <lineage>
        <taxon>Eukaryota</taxon>
        <taxon>Fungi</taxon>
        <taxon>Dikarya</taxon>
        <taxon>Ascomycota</taxon>
        <taxon>Pezizomycotina</taxon>
        <taxon>Dothideomycetes</taxon>
        <taxon>Dothideomycetes incertae sedis</taxon>
        <taxon>Acrospermales</taxon>
        <taxon>Acrospermaceae</taxon>
        <taxon>Pseudovirgaria</taxon>
    </lineage>
</organism>
<evidence type="ECO:0000313" key="3">
    <source>
        <dbReference type="Proteomes" id="UP000799437"/>
    </source>
</evidence>
<dbReference type="Gene3D" id="3.30.160.20">
    <property type="match status" value="1"/>
</dbReference>
<dbReference type="PANTHER" id="PTHR42030">
    <property type="entry name" value="DRBM DOMAIN-CONTAINING PROTEIN"/>
    <property type="match status" value="1"/>
</dbReference>
<dbReference type="SUPFAM" id="SSF54768">
    <property type="entry name" value="dsRNA-binding domain-like"/>
    <property type="match status" value="1"/>
</dbReference>
<dbReference type="OrthoDB" id="5418749at2759"/>
<protein>
    <recommendedName>
        <fullName evidence="4">DRBM domain-containing protein</fullName>
    </recommendedName>
</protein>